<dbReference type="Proteomes" id="UP000287563">
    <property type="component" value="Unassembled WGS sequence"/>
</dbReference>
<dbReference type="Pfam" id="PF07201">
    <property type="entry name" value="HrpJ"/>
    <property type="match status" value="1"/>
</dbReference>
<dbReference type="AlphaFoldDB" id="A0A3S3QRP4"/>
<organism evidence="4 5">
    <name type="scientific">Photobacterium chitinilyticum</name>
    <dbReference type="NCBI Taxonomy" id="2485123"/>
    <lineage>
        <taxon>Bacteria</taxon>
        <taxon>Pseudomonadati</taxon>
        <taxon>Pseudomonadota</taxon>
        <taxon>Gammaproteobacteria</taxon>
        <taxon>Vibrionales</taxon>
        <taxon>Vibrionaceae</taxon>
        <taxon>Photobacterium</taxon>
    </lineage>
</organism>
<proteinExistence type="predicted"/>
<dbReference type="InterPro" id="IPR038347">
    <property type="entry name" value="TyeA_sf"/>
</dbReference>
<evidence type="ECO:0000313" key="4">
    <source>
        <dbReference type="EMBL" id="RWX54489.1"/>
    </source>
</evidence>
<accession>A0A3S3QRP4</accession>
<keyword evidence="5" id="KW-1185">Reference proteome</keyword>
<dbReference type="OrthoDB" id="5810262at2"/>
<protein>
    <submittedName>
        <fullName evidence="4">TyeA family type III secretion system gatekeeper subunit</fullName>
    </submittedName>
</protein>
<evidence type="ECO:0000313" key="5">
    <source>
        <dbReference type="Proteomes" id="UP000287563"/>
    </source>
</evidence>
<feature type="domain" description="Hypersensitivity response secretion-like HrpJ" evidence="2">
    <location>
        <begin position="44"/>
        <end position="206"/>
    </location>
</feature>
<reference evidence="4 5" key="1">
    <citation type="submission" date="2018-11" db="EMBL/GenBank/DDBJ databases">
        <title>Photobacterium sp. BEI247 sp. nov., a marine bacterium isolated from Yongle Blue Hole in the South China Sea.</title>
        <authorList>
            <person name="Wang X."/>
        </authorList>
    </citation>
    <scope>NUCLEOTIDE SEQUENCE [LARGE SCALE GENOMIC DNA]</scope>
    <source>
        <strain evidence="5">BEI247</strain>
    </source>
</reference>
<name>A0A3S3QRP4_9GAMM</name>
<gene>
    <name evidence="4" type="ORF">EDI28_15395</name>
</gene>
<dbReference type="InterPro" id="IPR010812">
    <property type="entry name" value="HrpJ-like"/>
</dbReference>
<evidence type="ECO:0000256" key="1">
    <source>
        <dbReference type="SAM" id="MobiDB-lite"/>
    </source>
</evidence>
<dbReference type="Gene3D" id="1.20.1280.80">
    <property type="match status" value="1"/>
</dbReference>
<dbReference type="InterPro" id="IPR013351">
    <property type="entry name" value="T3SS_TyeA-rel"/>
</dbReference>
<dbReference type="EMBL" id="RJLM01000006">
    <property type="protein sequence ID" value="RWX54489.1"/>
    <property type="molecule type" value="Genomic_DNA"/>
</dbReference>
<dbReference type="GO" id="GO:0019867">
    <property type="term" value="C:outer membrane"/>
    <property type="evidence" value="ECO:0007669"/>
    <property type="project" value="InterPro"/>
</dbReference>
<comment type="caution">
    <text evidence="4">The sequence shown here is derived from an EMBL/GenBank/DDBJ whole genome shotgun (WGS) entry which is preliminary data.</text>
</comment>
<feature type="region of interest" description="Disordered" evidence="1">
    <location>
        <begin position="1"/>
        <end position="33"/>
    </location>
</feature>
<feature type="compositionally biased region" description="Polar residues" evidence="1">
    <location>
        <begin position="12"/>
        <end position="33"/>
    </location>
</feature>
<feature type="domain" description="Type III secretion system effector delivery regulator TyeA" evidence="3">
    <location>
        <begin position="281"/>
        <end position="359"/>
    </location>
</feature>
<dbReference type="GO" id="GO:0046903">
    <property type="term" value="P:secretion"/>
    <property type="evidence" value="ECO:0007669"/>
    <property type="project" value="InterPro"/>
</dbReference>
<evidence type="ECO:0000259" key="3">
    <source>
        <dbReference type="Pfam" id="PF09059"/>
    </source>
</evidence>
<dbReference type="InterPro" id="IPR015144">
    <property type="entry name" value="T3SS_TyeA"/>
</dbReference>
<evidence type="ECO:0000259" key="2">
    <source>
        <dbReference type="Pfam" id="PF07201"/>
    </source>
</evidence>
<dbReference type="SUPFAM" id="SSF140591">
    <property type="entry name" value="Type III secretion system domain"/>
    <property type="match status" value="2"/>
</dbReference>
<dbReference type="RefSeq" id="WP_128784757.1">
    <property type="nucleotide sequence ID" value="NZ_JAKJSG010000083.1"/>
</dbReference>
<dbReference type="NCBIfam" id="TIGR02511">
    <property type="entry name" value="type_III_tyeA"/>
    <property type="match status" value="1"/>
</dbReference>
<sequence length="365" mass="40641">MADISGHMPGNFSATGSVQAGQPRSVSASQAPAGNTAVLANTSLADSAEELSFALAEKRPKSMAERKSDKSDQARLAWIQKIQQYLEQAPDLQKQHKLVDFVSANLGRSQTTESFIQSLKSFSQDESLQYLAGQVLVEASDPQDKEHYENALSAFKARNAKTILAGLNTSHVFSDALPVNQLSSARQSYRDLTDYQSHGKVWRQLMGMVKQYDTFDNAVDIQQRALSADYHALEPSQERGVLAMVMKNLNQLKQLKGIFEQVSDLARQVQSQFFSPIDAESLMEQVLSIPDSQFVTTRQMDQTMQRLNVTTLPAQVVMQQGIKTLAADLPDALYPSQEQRSRVMDSLQQCIDETIDKEEMWLDGQ</sequence>
<dbReference type="Pfam" id="PF09059">
    <property type="entry name" value="TyeA"/>
    <property type="match status" value="1"/>
</dbReference>